<organism evidence="1 3">
    <name type="scientific">Amycolatopsis regifaucium</name>
    <dbReference type="NCBI Taxonomy" id="546365"/>
    <lineage>
        <taxon>Bacteria</taxon>
        <taxon>Bacillati</taxon>
        <taxon>Actinomycetota</taxon>
        <taxon>Actinomycetes</taxon>
        <taxon>Pseudonocardiales</taxon>
        <taxon>Pseudonocardiaceae</taxon>
        <taxon>Amycolatopsis</taxon>
    </lineage>
</organism>
<evidence type="ECO:0000313" key="4">
    <source>
        <dbReference type="Proteomes" id="UP000186883"/>
    </source>
</evidence>
<evidence type="ECO:0008006" key="5">
    <source>
        <dbReference type="Google" id="ProtNLM"/>
    </source>
</evidence>
<keyword evidence="4" id="KW-1185">Reference proteome</keyword>
<dbReference type="RefSeq" id="WP_061984120.1">
    <property type="nucleotide sequence ID" value="NZ_FOPQ01000009.1"/>
</dbReference>
<reference evidence="1 3" key="1">
    <citation type="submission" date="2015-12" db="EMBL/GenBank/DDBJ databases">
        <title>Amycolatopsis regifaucium genome sequencing and assembly.</title>
        <authorList>
            <person name="Mayilraj S."/>
        </authorList>
    </citation>
    <scope>NUCLEOTIDE SEQUENCE [LARGE SCALE GENOMIC DNA]</scope>
    <source>
        <strain evidence="1 3">GY080</strain>
    </source>
</reference>
<dbReference type="EMBL" id="LQCI01000014">
    <property type="protein sequence ID" value="KZB84545.1"/>
    <property type="molecule type" value="Genomic_DNA"/>
</dbReference>
<gene>
    <name evidence="2" type="ORF">ATP06_0202350</name>
    <name evidence="1" type="ORF">AVL48_32685</name>
</gene>
<dbReference type="AlphaFoldDB" id="A0A154MJN8"/>
<dbReference type="EMBL" id="LOBU02000002">
    <property type="protein sequence ID" value="OKA11008.1"/>
    <property type="molecule type" value="Genomic_DNA"/>
</dbReference>
<evidence type="ECO:0000313" key="2">
    <source>
        <dbReference type="EMBL" id="OKA11008.1"/>
    </source>
</evidence>
<sequence>MTTTTPTGRPKVDLKDPADLLAAIPYILGFHPEDSVVVFGQRGPDRKRQGLTLRVDLPPPGLEKDQAFDLAARLSATAHTGATVAVIGGGTLNPAGRPPRRRFVRRLESSLAEFGIPVLHPLWAPRIAAGVPWGCYRDTSCGGVLPDPRESVIAAIVTSDGHITRESREELEHLFDAGPPETLARRADLLNRLADPPWPDEPVVEAGLAEVNAALARVARGDRTITDDQAVRLAWALSLVEVRSACLLTAAPADSPLARAAEDLWLRLARELPEPESAEALCLKAHAAYARGDLTVAGMALARACAVDPEHGLARLLTVALDSMLAPSEVAGIVLRQQEEGPRYVLSLESSGGSA</sequence>
<reference evidence="2 4" key="2">
    <citation type="submission" date="2016-11" db="EMBL/GenBank/DDBJ databases">
        <title>Genome sequencing of Amycolatopsis regifaucium.</title>
        <authorList>
            <person name="Mayilraj S."/>
            <person name="Kaur N."/>
        </authorList>
    </citation>
    <scope>NUCLEOTIDE SEQUENCE [LARGE SCALE GENOMIC DNA]</scope>
    <source>
        <strain evidence="2 4">GY080</strain>
    </source>
</reference>
<accession>A0A154MJN8</accession>
<protein>
    <recommendedName>
        <fullName evidence="5">DUF4192 domain-containing protein</fullName>
    </recommendedName>
</protein>
<proteinExistence type="predicted"/>
<dbReference type="Proteomes" id="UP000076321">
    <property type="component" value="Unassembled WGS sequence"/>
</dbReference>
<name>A0A154MJN8_9PSEU</name>
<dbReference type="OrthoDB" id="3264463at2"/>
<dbReference type="Pfam" id="PF13830">
    <property type="entry name" value="DUF4192"/>
    <property type="match status" value="1"/>
</dbReference>
<comment type="caution">
    <text evidence="1">The sequence shown here is derived from an EMBL/GenBank/DDBJ whole genome shotgun (WGS) entry which is preliminary data.</text>
</comment>
<evidence type="ECO:0000313" key="3">
    <source>
        <dbReference type="Proteomes" id="UP000076321"/>
    </source>
</evidence>
<dbReference type="Proteomes" id="UP000186883">
    <property type="component" value="Unassembled WGS sequence"/>
</dbReference>
<evidence type="ECO:0000313" key="1">
    <source>
        <dbReference type="EMBL" id="KZB84545.1"/>
    </source>
</evidence>
<dbReference type="InterPro" id="IPR025447">
    <property type="entry name" value="DUF4192"/>
</dbReference>